<name>A0AAV1HSF0_9CHLO</name>
<organism evidence="2 3">
    <name type="scientific">Coccomyxa viridis</name>
    <dbReference type="NCBI Taxonomy" id="1274662"/>
    <lineage>
        <taxon>Eukaryota</taxon>
        <taxon>Viridiplantae</taxon>
        <taxon>Chlorophyta</taxon>
        <taxon>core chlorophytes</taxon>
        <taxon>Trebouxiophyceae</taxon>
        <taxon>Trebouxiophyceae incertae sedis</taxon>
        <taxon>Coccomyxaceae</taxon>
        <taxon>Coccomyxa</taxon>
    </lineage>
</organism>
<gene>
    <name evidence="2" type="ORF">CVIRNUC_000758</name>
</gene>
<feature type="region of interest" description="Disordered" evidence="1">
    <location>
        <begin position="561"/>
        <end position="607"/>
    </location>
</feature>
<accession>A0AAV1HSF0</accession>
<keyword evidence="3" id="KW-1185">Reference proteome</keyword>
<evidence type="ECO:0000313" key="2">
    <source>
        <dbReference type="EMBL" id="CAK0736514.1"/>
    </source>
</evidence>
<reference evidence="2 3" key="1">
    <citation type="submission" date="2023-10" db="EMBL/GenBank/DDBJ databases">
        <authorList>
            <person name="Maclean D."/>
            <person name="Macfadyen A."/>
        </authorList>
    </citation>
    <scope>NUCLEOTIDE SEQUENCE [LARGE SCALE GENOMIC DNA]</scope>
</reference>
<comment type="caution">
    <text evidence="2">The sequence shown here is derived from an EMBL/GenBank/DDBJ whole genome shotgun (WGS) entry which is preliminary data.</text>
</comment>
<dbReference type="Proteomes" id="UP001314263">
    <property type="component" value="Unassembled WGS sequence"/>
</dbReference>
<proteinExistence type="predicted"/>
<sequence length="661" mass="74075">MAFKAHNVTMQHWETKANELGVLEAVRELCDNMIFVGGERNATEGHIHFRDTVLGSDPATGASEGIKSLLTFRDNGRGMSEKTWIEQASRICRAADTSVGYTPDLAQTLSRYGVGINSAAPPLADDIYMLVCHGFGSARERFVARMGMALNRVLYNENKGKEGWVEQLGYAVLSIPAEFEYDSSSRLSTFRQLQTSIPEDDQGYTKKLTEAKEAKDLLLKASPFKSLEALLEVFKDFEAGTGVMYVVTQPQPKRDALVPCEVDGIKDIKDQETGETLRSYLTQAYLTHKAFRPLFEARLEYQQQQQLERKPKDSALVLLESQCTLYVEGTAVKPEDHSFVQALRNSGRLDKDMNVKEISMHEDGKKKVLGWCAFTYQAKDLSTLQKLGEMQRSGILDCYSCCQLSRNPRFPGADVKSAQSAFHHKCEYWTLIMDKRGAFKFLRIMLTGDPNRPVEVPFTEAEARLWSNFGIPPNVRIPRKKQNWKYVLGGAGVLGIFILNEEHLPIRVAKDAALQNSLLPHAHAQVLREMMQWVKNDPPAGMVEAKGQMLEELAEIDAEKAEAEARRLASPPQSCKRRNAGRQSKDMANRRLSGKKRPAEDEGPIETLQSLSPAARIKEFSTLARTLNQRGMAPFPYTEKLRKKVQAALDVGKAGYMLSAQ</sequence>
<evidence type="ECO:0000256" key="1">
    <source>
        <dbReference type="SAM" id="MobiDB-lite"/>
    </source>
</evidence>
<protein>
    <submittedName>
        <fullName evidence="2">Uncharacterized protein</fullName>
    </submittedName>
</protein>
<dbReference type="AlphaFoldDB" id="A0AAV1HSF0"/>
<evidence type="ECO:0000313" key="3">
    <source>
        <dbReference type="Proteomes" id="UP001314263"/>
    </source>
</evidence>
<dbReference type="EMBL" id="CAUYUE010000001">
    <property type="protein sequence ID" value="CAK0736514.1"/>
    <property type="molecule type" value="Genomic_DNA"/>
</dbReference>